<keyword evidence="10 13" id="KW-0143">Chaperone</keyword>
<dbReference type="GO" id="GO:0031072">
    <property type="term" value="F:heat shock protein binding"/>
    <property type="evidence" value="ECO:0007669"/>
    <property type="project" value="InterPro"/>
</dbReference>
<feature type="binding site" evidence="13">
    <location>
        <position position="151"/>
    </location>
    <ligand>
        <name>Zn(2+)</name>
        <dbReference type="ChEBI" id="CHEBI:29105"/>
        <label>1</label>
    </ligand>
</feature>
<evidence type="ECO:0000256" key="15">
    <source>
        <dbReference type="SAM" id="MobiDB-lite"/>
    </source>
</evidence>
<evidence type="ECO:0000259" key="17">
    <source>
        <dbReference type="PROSITE" id="PS51188"/>
    </source>
</evidence>
<keyword evidence="3 13" id="KW-0963">Cytoplasm</keyword>
<dbReference type="NCBIfam" id="NF010869">
    <property type="entry name" value="PRK14276.1"/>
    <property type="match status" value="1"/>
</dbReference>
<feature type="region of interest" description="Disordered" evidence="15">
    <location>
        <begin position="359"/>
        <end position="378"/>
    </location>
</feature>
<dbReference type="EMBL" id="JABBMI010000001">
    <property type="protein sequence ID" value="NMK53198.1"/>
    <property type="molecule type" value="Genomic_DNA"/>
</dbReference>
<dbReference type="PROSITE" id="PS00636">
    <property type="entry name" value="DNAJ_1"/>
    <property type="match status" value="1"/>
</dbReference>
<dbReference type="Gene3D" id="2.10.230.10">
    <property type="entry name" value="Heat shock protein DnaJ, cysteine-rich domain"/>
    <property type="match status" value="1"/>
</dbReference>
<dbReference type="PROSITE" id="PS51188">
    <property type="entry name" value="ZF_CR"/>
    <property type="match status" value="1"/>
</dbReference>
<dbReference type="InterPro" id="IPR002939">
    <property type="entry name" value="DnaJ_C"/>
</dbReference>
<comment type="cofactor">
    <cofactor evidence="13">
        <name>Zn(2+)</name>
        <dbReference type="ChEBI" id="CHEBI:29105"/>
    </cofactor>
    <text evidence="13">Binds 2 Zn(2+) ions per monomer.</text>
</comment>
<feature type="binding site" evidence="13">
    <location>
        <position position="148"/>
    </location>
    <ligand>
        <name>Zn(2+)</name>
        <dbReference type="ChEBI" id="CHEBI:29105"/>
        <label>1</label>
    </ligand>
</feature>
<keyword evidence="4 13" id="KW-0235">DNA replication</keyword>
<evidence type="ECO:0000256" key="5">
    <source>
        <dbReference type="ARBA" id="ARBA00022723"/>
    </source>
</evidence>
<feature type="binding site" evidence="13">
    <location>
        <position position="168"/>
    </location>
    <ligand>
        <name>Zn(2+)</name>
        <dbReference type="ChEBI" id="CHEBI:29105"/>
        <label>2</label>
    </ligand>
</feature>
<dbReference type="SUPFAM" id="SSF46565">
    <property type="entry name" value="Chaperone J-domain"/>
    <property type="match status" value="1"/>
</dbReference>
<keyword evidence="8 13" id="KW-0862">Zinc</keyword>
<comment type="function">
    <text evidence="13">Participates actively in the response to hyperosmotic and heat shock by preventing the aggregation of stress-denatured proteins and by disaggregating proteins, also in an autonomous, DnaK-independent fashion. Unfolded proteins bind initially to DnaJ; upon interaction with the DnaJ-bound protein, DnaK hydrolyzes its bound ATP, resulting in the formation of a stable complex. GrpE releases ADP from DnaK; ATP binding to DnaK triggers the release of the substrate protein, thus completing the reaction cycle. Several rounds of ATP-dependent interactions between DnaJ, DnaK and GrpE are required for fully efficient folding. Also involved, together with DnaK and GrpE, in the DNA replication of plasmids through activation of initiation proteins.</text>
</comment>
<keyword evidence="9 13" id="KW-0346">Stress response</keyword>
<comment type="caution">
    <text evidence="19">The sequence shown here is derived from an EMBL/GenBank/DDBJ whole genome shotgun (WGS) entry which is preliminary data.</text>
</comment>
<evidence type="ECO:0000256" key="1">
    <source>
        <dbReference type="ARBA" id="ARBA00004496"/>
    </source>
</evidence>
<reference evidence="20 21" key="1">
    <citation type="submission" date="2020-04" db="EMBL/GenBank/DDBJ databases">
        <title>The Epidemiology and Molecular Characteristics of Linezolid-Resistant Staphylococcus capitis in Huashan Hospital, Shanghai.</title>
        <authorList>
            <person name="Ding L."/>
            <person name="Li P."/>
            <person name="Yang Y."/>
            <person name="Lin D."/>
            <person name="Xu X."/>
        </authorList>
    </citation>
    <scope>NUCLEOTIDE SEQUENCE [LARGE SCALE GENOMIC DNA]</scope>
    <source>
        <strain evidence="19 21">12-86</strain>
        <strain evidence="18 20">17-84</strain>
    </source>
</reference>
<dbReference type="RefSeq" id="WP_030064651.1">
    <property type="nucleotide sequence ID" value="NZ_CBCPJN010000001.1"/>
</dbReference>
<feature type="domain" description="J" evidence="16">
    <location>
        <begin position="5"/>
        <end position="69"/>
    </location>
</feature>
<evidence type="ECO:0000259" key="16">
    <source>
        <dbReference type="PROSITE" id="PS50076"/>
    </source>
</evidence>
<sequence length="378" mass="41570">MAKRDYYEVLGVSKSASKDEIKKAYRKLSKKYHPDINKEEGADEKFKEISEAYEVLSDDNKRANYDQFGHEGPQGGFGSQGFGGGDFGGFSGGGFEDIFSSFFGGGSRQRDPNAPRKGDDLQYTMTVTFEEAVFGTKKEISIRKDVTCHTCDGEGAKPGTSKKTCSYCNGAGHVSVEQNTILGRVRTEQVCPKCEGSGQEFEEPCPTCHGKGTENKTVKLEVTVPEGVDTEQQIRLAGEGSPGVNGGPHGDLYVVFRVQPSDTFERDGDDIYYNLNVSFPQAALGDEIKIPTLNSNVVLTIPSGTQTGKQFRLKDKGIKNVHGYGYGDLFVNIKVVTPTKMNDRQKEIMKEFAEINGEDVSEQPSNFKDRAKRFFKGE</sequence>
<dbReference type="AlphaFoldDB" id="A0A7X9W803"/>
<feature type="binding site" evidence="13">
    <location>
        <position position="194"/>
    </location>
    <ligand>
        <name>Zn(2+)</name>
        <dbReference type="ChEBI" id="CHEBI:29105"/>
        <label>2</label>
    </ligand>
</feature>
<keyword evidence="20" id="KW-1185">Reference proteome</keyword>
<dbReference type="FunFam" id="2.60.260.20:FF:000004">
    <property type="entry name" value="Molecular chaperone DnaJ"/>
    <property type="match status" value="1"/>
</dbReference>
<evidence type="ECO:0000256" key="9">
    <source>
        <dbReference type="ARBA" id="ARBA00023016"/>
    </source>
</evidence>
<dbReference type="InterPro" id="IPR001305">
    <property type="entry name" value="HSP_DnaJ_Cys-rich_dom"/>
</dbReference>
<dbReference type="InterPro" id="IPR008971">
    <property type="entry name" value="HSP40/DnaJ_pept-bd"/>
</dbReference>
<evidence type="ECO:0000256" key="12">
    <source>
        <dbReference type="ARBA" id="ARBA00067609"/>
    </source>
</evidence>
<comment type="subcellular location">
    <subcellularLocation>
        <location evidence="1 13">Cytoplasm</location>
    </subcellularLocation>
</comment>
<feature type="binding site" evidence="13">
    <location>
        <position position="191"/>
    </location>
    <ligand>
        <name>Zn(2+)</name>
        <dbReference type="ChEBI" id="CHEBI:29105"/>
        <label>2</label>
    </ligand>
</feature>
<dbReference type="Proteomes" id="UP000538955">
    <property type="component" value="Unassembled WGS sequence"/>
</dbReference>
<evidence type="ECO:0000256" key="10">
    <source>
        <dbReference type="ARBA" id="ARBA00023186"/>
    </source>
</evidence>
<feature type="zinc finger region" description="CR-type" evidence="14">
    <location>
        <begin position="135"/>
        <end position="217"/>
    </location>
</feature>
<dbReference type="NCBIfam" id="TIGR02349">
    <property type="entry name" value="DnaJ_bact"/>
    <property type="match status" value="1"/>
</dbReference>
<evidence type="ECO:0000256" key="7">
    <source>
        <dbReference type="ARBA" id="ARBA00022771"/>
    </source>
</evidence>
<evidence type="ECO:0000313" key="21">
    <source>
        <dbReference type="Proteomes" id="UP000550736"/>
    </source>
</evidence>
<evidence type="ECO:0000256" key="4">
    <source>
        <dbReference type="ARBA" id="ARBA00022705"/>
    </source>
</evidence>
<dbReference type="GO" id="GO:0042026">
    <property type="term" value="P:protein refolding"/>
    <property type="evidence" value="ECO:0007669"/>
    <property type="project" value="TreeGrafter"/>
</dbReference>
<dbReference type="InterPro" id="IPR001623">
    <property type="entry name" value="DnaJ_domain"/>
</dbReference>
<evidence type="ECO:0000256" key="6">
    <source>
        <dbReference type="ARBA" id="ARBA00022737"/>
    </source>
</evidence>
<protein>
    <recommendedName>
        <fullName evidence="12 13">Chaperone protein DnaJ</fullName>
    </recommendedName>
</protein>
<evidence type="ECO:0000313" key="19">
    <source>
        <dbReference type="EMBL" id="NMK97503.1"/>
    </source>
</evidence>
<dbReference type="SMART" id="SM00271">
    <property type="entry name" value="DnaJ"/>
    <property type="match status" value="1"/>
</dbReference>
<comment type="similarity">
    <text evidence="11 13">Belongs to the DnaJ family.</text>
</comment>
<feature type="binding site" evidence="13">
    <location>
        <position position="205"/>
    </location>
    <ligand>
        <name>Zn(2+)</name>
        <dbReference type="ChEBI" id="CHEBI:29105"/>
        <label>1</label>
    </ligand>
</feature>
<keyword evidence="6 13" id="KW-0677">Repeat</keyword>
<dbReference type="SUPFAM" id="SSF57938">
    <property type="entry name" value="DnaJ/Hsp40 cysteine-rich domain"/>
    <property type="match status" value="1"/>
</dbReference>
<feature type="domain" description="CR-type" evidence="17">
    <location>
        <begin position="135"/>
        <end position="217"/>
    </location>
</feature>
<dbReference type="FunFam" id="1.10.287.110:FF:000031">
    <property type="entry name" value="Molecular chaperone DnaJ"/>
    <property type="match status" value="1"/>
</dbReference>
<dbReference type="GO" id="GO:0008270">
    <property type="term" value="F:zinc ion binding"/>
    <property type="evidence" value="ECO:0007669"/>
    <property type="project" value="UniProtKB-UniRule"/>
</dbReference>
<dbReference type="FunFam" id="2.10.230.10:FF:000002">
    <property type="entry name" value="Molecular chaperone DnaJ"/>
    <property type="match status" value="1"/>
</dbReference>
<name>A0A7X9W803_STACP</name>
<dbReference type="InterPro" id="IPR012724">
    <property type="entry name" value="DnaJ"/>
</dbReference>
<evidence type="ECO:0000256" key="14">
    <source>
        <dbReference type="PROSITE-ProRule" id="PRU00546"/>
    </source>
</evidence>
<dbReference type="PANTHER" id="PTHR43096:SF48">
    <property type="entry name" value="CHAPERONE PROTEIN DNAJ"/>
    <property type="match status" value="1"/>
</dbReference>
<dbReference type="Gene3D" id="2.60.260.20">
    <property type="entry name" value="Urease metallochaperone UreE, N-terminal domain"/>
    <property type="match status" value="2"/>
</dbReference>
<feature type="repeat" description="CXXCXGXG motif" evidence="13">
    <location>
        <begin position="165"/>
        <end position="172"/>
    </location>
</feature>
<dbReference type="NCBIfam" id="NF010873">
    <property type="entry name" value="PRK14280.1"/>
    <property type="match status" value="1"/>
</dbReference>
<dbReference type="GO" id="GO:0005737">
    <property type="term" value="C:cytoplasm"/>
    <property type="evidence" value="ECO:0007669"/>
    <property type="project" value="UniProtKB-SubCell"/>
</dbReference>
<dbReference type="CDD" id="cd06257">
    <property type="entry name" value="DnaJ"/>
    <property type="match status" value="1"/>
</dbReference>
<organism evidence="19 21">
    <name type="scientific">Staphylococcus capitis</name>
    <dbReference type="NCBI Taxonomy" id="29388"/>
    <lineage>
        <taxon>Bacteria</taxon>
        <taxon>Bacillati</taxon>
        <taxon>Bacillota</taxon>
        <taxon>Bacilli</taxon>
        <taxon>Bacillales</taxon>
        <taxon>Staphylococcaceae</taxon>
        <taxon>Staphylococcus</taxon>
    </lineage>
</organism>
<keyword evidence="5 13" id="KW-0479">Metal-binding</keyword>
<dbReference type="InterPro" id="IPR036869">
    <property type="entry name" value="J_dom_sf"/>
</dbReference>
<proteinExistence type="inferred from homology"/>
<evidence type="ECO:0000256" key="2">
    <source>
        <dbReference type="ARBA" id="ARBA00011738"/>
    </source>
</evidence>
<dbReference type="Pfam" id="PF00684">
    <property type="entry name" value="DnaJ_CXXCXGXG"/>
    <property type="match status" value="1"/>
</dbReference>
<comment type="domain">
    <text evidence="13">The J domain is necessary and sufficient to stimulate DnaK ATPase activity. Zinc center 1 plays an important role in the autonomous, DnaK-independent chaperone activity of DnaJ. Zinc center 2 is essential for interaction with DnaK and for DnaJ activity.</text>
</comment>
<dbReference type="EMBL" id="JABBLX010000012">
    <property type="protein sequence ID" value="NMK97503.1"/>
    <property type="molecule type" value="Genomic_DNA"/>
</dbReference>
<keyword evidence="7 13" id="KW-0863">Zinc-finger</keyword>
<dbReference type="GO" id="GO:0005524">
    <property type="term" value="F:ATP binding"/>
    <property type="evidence" value="ECO:0007669"/>
    <property type="project" value="InterPro"/>
</dbReference>
<dbReference type="PROSITE" id="PS50076">
    <property type="entry name" value="DNAJ_2"/>
    <property type="match status" value="1"/>
</dbReference>
<feature type="repeat" description="CXXCXGXG motif" evidence="13">
    <location>
        <begin position="205"/>
        <end position="212"/>
    </location>
</feature>
<dbReference type="HAMAP" id="MF_01152">
    <property type="entry name" value="DnaJ"/>
    <property type="match status" value="1"/>
</dbReference>
<evidence type="ECO:0000313" key="20">
    <source>
        <dbReference type="Proteomes" id="UP000538955"/>
    </source>
</evidence>
<evidence type="ECO:0000256" key="11">
    <source>
        <dbReference type="ARBA" id="ARBA00061004"/>
    </source>
</evidence>
<dbReference type="SUPFAM" id="SSF49493">
    <property type="entry name" value="HSP40/DnaJ peptide-binding domain"/>
    <property type="match status" value="2"/>
</dbReference>
<dbReference type="GO" id="GO:0051082">
    <property type="term" value="F:unfolded protein binding"/>
    <property type="evidence" value="ECO:0007669"/>
    <property type="project" value="UniProtKB-UniRule"/>
</dbReference>
<dbReference type="Pfam" id="PF01556">
    <property type="entry name" value="DnaJ_C"/>
    <property type="match status" value="1"/>
</dbReference>
<feature type="repeat" description="CXXCXGXG motif" evidence="13">
    <location>
        <begin position="148"/>
        <end position="155"/>
    </location>
</feature>
<dbReference type="InterPro" id="IPR018253">
    <property type="entry name" value="DnaJ_domain_CS"/>
</dbReference>
<feature type="binding site" evidence="13">
    <location>
        <position position="165"/>
    </location>
    <ligand>
        <name>Zn(2+)</name>
        <dbReference type="ChEBI" id="CHEBI:29105"/>
        <label>2</label>
    </ligand>
</feature>
<dbReference type="InterPro" id="IPR036410">
    <property type="entry name" value="HSP_DnaJ_Cys-rich_dom_sf"/>
</dbReference>
<dbReference type="CDD" id="cd10719">
    <property type="entry name" value="DnaJ_zf"/>
    <property type="match status" value="1"/>
</dbReference>
<accession>A0A7X9W803</accession>
<comment type="subunit">
    <text evidence="2 13">Homodimer.</text>
</comment>
<feature type="repeat" description="CXXCXGXG motif" evidence="13">
    <location>
        <begin position="191"/>
        <end position="198"/>
    </location>
</feature>
<dbReference type="PRINTS" id="PR00625">
    <property type="entry name" value="JDOMAIN"/>
</dbReference>
<dbReference type="Pfam" id="PF00226">
    <property type="entry name" value="DnaJ"/>
    <property type="match status" value="1"/>
</dbReference>
<dbReference type="GO" id="GO:0009408">
    <property type="term" value="P:response to heat"/>
    <property type="evidence" value="ECO:0007669"/>
    <property type="project" value="InterPro"/>
</dbReference>
<dbReference type="CDD" id="cd10747">
    <property type="entry name" value="DnaJ_C"/>
    <property type="match status" value="1"/>
</dbReference>
<dbReference type="Gene3D" id="1.10.287.110">
    <property type="entry name" value="DnaJ domain"/>
    <property type="match status" value="1"/>
</dbReference>
<feature type="binding site" evidence="13">
    <location>
        <position position="208"/>
    </location>
    <ligand>
        <name>Zn(2+)</name>
        <dbReference type="ChEBI" id="CHEBI:29105"/>
        <label>1</label>
    </ligand>
</feature>
<dbReference type="GO" id="GO:0006260">
    <property type="term" value="P:DNA replication"/>
    <property type="evidence" value="ECO:0007669"/>
    <property type="project" value="UniProtKB-KW"/>
</dbReference>
<gene>
    <name evidence="13 19" type="primary">dnaJ</name>
    <name evidence="19" type="ORF">HHM13_05280</name>
    <name evidence="18" type="ORF">HHM24_00350</name>
</gene>
<evidence type="ECO:0000256" key="8">
    <source>
        <dbReference type="ARBA" id="ARBA00022833"/>
    </source>
</evidence>
<evidence type="ECO:0000256" key="3">
    <source>
        <dbReference type="ARBA" id="ARBA00022490"/>
    </source>
</evidence>
<dbReference type="PANTHER" id="PTHR43096">
    <property type="entry name" value="DNAJ HOMOLOG 1, MITOCHONDRIAL-RELATED"/>
    <property type="match status" value="1"/>
</dbReference>
<dbReference type="NCBIfam" id="NF008035">
    <property type="entry name" value="PRK10767.1"/>
    <property type="match status" value="1"/>
</dbReference>
<evidence type="ECO:0000256" key="13">
    <source>
        <dbReference type="HAMAP-Rule" id="MF_01152"/>
    </source>
</evidence>
<dbReference type="Proteomes" id="UP000550736">
    <property type="component" value="Unassembled WGS sequence"/>
</dbReference>
<evidence type="ECO:0000313" key="18">
    <source>
        <dbReference type="EMBL" id="NMK53198.1"/>
    </source>
</evidence>